<feature type="compositionally biased region" description="Basic residues" evidence="1">
    <location>
        <begin position="30"/>
        <end position="44"/>
    </location>
</feature>
<reference evidence="2" key="1">
    <citation type="submission" date="2020-02" db="EMBL/GenBank/DDBJ databases">
        <authorList>
            <person name="Meier V. D."/>
        </authorList>
    </citation>
    <scope>NUCLEOTIDE SEQUENCE</scope>
    <source>
        <strain evidence="2">AVDCRST_MAG01</strain>
    </source>
</reference>
<dbReference type="AlphaFoldDB" id="A0A6J4QDR4"/>
<sequence>ARRNRACLSCPPTPGRGRGQDGRQGARVGRNPHGRLRHRPRVCGRRPLAAGRDGVRPARRRARSPDARSALARPGQAGRGAVHTGEGGSTGALGGRDHQGPPGHRGAHGRAVVVPAQGRPGDQAPPRALRRGRLPRRARRGRDTVGGAHSGGRRRLRRDGPRQALCQRAAADGSGRGAVGRGGQPVRRQGGGGLGAGD</sequence>
<feature type="non-terminal residue" evidence="2">
    <location>
        <position position="198"/>
    </location>
</feature>
<feature type="compositionally biased region" description="Basic residues" evidence="1">
    <location>
        <begin position="128"/>
        <end position="140"/>
    </location>
</feature>
<accession>A0A6J4QDR4</accession>
<gene>
    <name evidence="2" type="ORF">AVDCRST_MAG01-01-3554</name>
</gene>
<evidence type="ECO:0000256" key="1">
    <source>
        <dbReference type="SAM" id="MobiDB-lite"/>
    </source>
</evidence>
<feature type="compositionally biased region" description="Gly residues" evidence="1">
    <location>
        <begin position="174"/>
        <end position="198"/>
    </location>
</feature>
<feature type="non-terminal residue" evidence="2">
    <location>
        <position position="1"/>
    </location>
</feature>
<proteinExistence type="predicted"/>
<evidence type="ECO:0000313" key="2">
    <source>
        <dbReference type="EMBL" id="CAA9440168.1"/>
    </source>
</evidence>
<organism evidence="2">
    <name type="scientific">uncultured Rubrobacteraceae bacterium</name>
    <dbReference type="NCBI Taxonomy" id="349277"/>
    <lineage>
        <taxon>Bacteria</taxon>
        <taxon>Bacillati</taxon>
        <taxon>Actinomycetota</taxon>
        <taxon>Rubrobacteria</taxon>
        <taxon>Rubrobacterales</taxon>
        <taxon>Rubrobacteraceae</taxon>
        <taxon>environmental samples</taxon>
    </lineage>
</organism>
<protein>
    <submittedName>
        <fullName evidence="2">Uncharacterized protein</fullName>
    </submittedName>
</protein>
<dbReference type="EMBL" id="CADCUW010000464">
    <property type="protein sequence ID" value="CAA9440168.1"/>
    <property type="molecule type" value="Genomic_DNA"/>
</dbReference>
<feature type="region of interest" description="Disordered" evidence="1">
    <location>
        <begin position="1"/>
        <end position="198"/>
    </location>
</feature>
<name>A0A6J4QDR4_9ACTN</name>
<feature type="compositionally biased region" description="Gly residues" evidence="1">
    <location>
        <begin position="85"/>
        <end position="94"/>
    </location>
</feature>